<gene>
    <name evidence="5" type="ORF">ACFSNC_18810</name>
</gene>
<dbReference type="CDD" id="cd01166">
    <property type="entry name" value="KdgK"/>
    <property type="match status" value="1"/>
</dbReference>
<keyword evidence="3 5" id="KW-0418">Kinase</keyword>
<dbReference type="PANTHER" id="PTHR43085">
    <property type="entry name" value="HEXOKINASE FAMILY MEMBER"/>
    <property type="match status" value="1"/>
</dbReference>
<dbReference type="Pfam" id="PF00294">
    <property type="entry name" value="PfkB"/>
    <property type="match status" value="1"/>
</dbReference>
<name>A0ABW4Z245_9HYPH</name>
<keyword evidence="6" id="KW-1185">Reference proteome</keyword>
<dbReference type="PANTHER" id="PTHR43085:SF15">
    <property type="entry name" value="2-DEHYDRO-3-DEOXYGLUCONOKINASE"/>
    <property type="match status" value="1"/>
</dbReference>
<dbReference type="GO" id="GO:0016301">
    <property type="term" value="F:kinase activity"/>
    <property type="evidence" value="ECO:0007669"/>
    <property type="project" value="UniProtKB-KW"/>
</dbReference>
<evidence type="ECO:0000256" key="2">
    <source>
        <dbReference type="ARBA" id="ARBA00022679"/>
    </source>
</evidence>
<feature type="domain" description="Carbohydrate kinase PfkB" evidence="4">
    <location>
        <begin position="7"/>
        <end position="295"/>
    </location>
</feature>
<evidence type="ECO:0000313" key="6">
    <source>
        <dbReference type="Proteomes" id="UP001597299"/>
    </source>
</evidence>
<protein>
    <submittedName>
        <fullName evidence="5">Sugar kinase</fullName>
    </submittedName>
</protein>
<proteinExistence type="inferred from homology"/>
<evidence type="ECO:0000256" key="3">
    <source>
        <dbReference type="ARBA" id="ARBA00022777"/>
    </source>
</evidence>
<dbReference type="RefSeq" id="WP_213353913.1">
    <property type="nucleotide sequence ID" value="NZ_JAHBGB010000037.1"/>
</dbReference>
<dbReference type="InterPro" id="IPR011611">
    <property type="entry name" value="PfkB_dom"/>
</dbReference>
<dbReference type="InterPro" id="IPR002173">
    <property type="entry name" value="Carboh/pur_kinase_PfkB_CS"/>
</dbReference>
<evidence type="ECO:0000313" key="5">
    <source>
        <dbReference type="EMBL" id="MFD2142461.1"/>
    </source>
</evidence>
<dbReference type="PROSITE" id="PS00584">
    <property type="entry name" value="PFKB_KINASES_2"/>
    <property type="match status" value="1"/>
</dbReference>
<organism evidence="5 6">
    <name type="scientific">Ancylobacter oerskovii</name>
    <dbReference type="NCBI Taxonomy" id="459519"/>
    <lineage>
        <taxon>Bacteria</taxon>
        <taxon>Pseudomonadati</taxon>
        <taxon>Pseudomonadota</taxon>
        <taxon>Alphaproteobacteria</taxon>
        <taxon>Hyphomicrobiales</taxon>
        <taxon>Xanthobacteraceae</taxon>
        <taxon>Ancylobacter</taxon>
    </lineage>
</organism>
<comment type="caution">
    <text evidence="5">The sequence shown here is derived from an EMBL/GenBank/DDBJ whole genome shotgun (WGS) entry which is preliminary data.</text>
</comment>
<dbReference type="InterPro" id="IPR029056">
    <property type="entry name" value="Ribokinase-like"/>
</dbReference>
<reference evidence="6" key="1">
    <citation type="journal article" date="2019" name="Int. J. Syst. Evol. Microbiol.">
        <title>The Global Catalogue of Microorganisms (GCM) 10K type strain sequencing project: providing services to taxonomists for standard genome sequencing and annotation.</title>
        <authorList>
            <consortium name="The Broad Institute Genomics Platform"/>
            <consortium name="The Broad Institute Genome Sequencing Center for Infectious Disease"/>
            <person name="Wu L."/>
            <person name="Ma J."/>
        </authorList>
    </citation>
    <scope>NUCLEOTIDE SEQUENCE [LARGE SCALE GENOMIC DNA]</scope>
    <source>
        <strain evidence="6">CCM 7435</strain>
    </source>
</reference>
<keyword evidence="2" id="KW-0808">Transferase</keyword>
<comment type="similarity">
    <text evidence="1">Belongs to the carbohydrate kinase PfkB family.</text>
</comment>
<dbReference type="Proteomes" id="UP001597299">
    <property type="component" value="Unassembled WGS sequence"/>
</dbReference>
<accession>A0ABW4Z245</accession>
<dbReference type="Gene3D" id="3.40.1190.20">
    <property type="match status" value="1"/>
</dbReference>
<dbReference type="EMBL" id="JBHUHD010000001">
    <property type="protein sequence ID" value="MFD2142461.1"/>
    <property type="molecule type" value="Genomic_DNA"/>
</dbReference>
<dbReference type="InterPro" id="IPR050306">
    <property type="entry name" value="PfkB_Carbo_kinase"/>
</dbReference>
<evidence type="ECO:0000259" key="4">
    <source>
        <dbReference type="Pfam" id="PF00294"/>
    </source>
</evidence>
<evidence type="ECO:0000256" key="1">
    <source>
        <dbReference type="ARBA" id="ARBA00010688"/>
    </source>
</evidence>
<dbReference type="SUPFAM" id="SSF53613">
    <property type="entry name" value="Ribokinase-like"/>
    <property type="match status" value="1"/>
</dbReference>
<sequence length="309" mass="32557">MTKVFASIGECMIELADAGGGLYRRGFAGDTLNTAWGVRGLAAPAELAVRYVTKVGDDAASEEMLRFFEGAGIDTSHVGRVPGRPVGLYMIALQGFERSFTYWRDTSAAKLLAADIGALRAALADADCIYFSGITLAILSPEHRGNLFAVLDEARARGAMVAFDANVRLRLWPSVEALRAGIEEGYRAATIALPTFPDEAELFGDVSPQEAAFRIAGYGVSEVVVKNGAEPCTLHAGGAIETIPAVRVAEPLDTTGAGDSFNAGYLAARLAGRTPAEAVRLAHRVAARVICSRGALVDMAVLREVAQPA</sequence>